<sequence length="500" mass="57837">MSSNSGFSLRYYYAGLIAFFAQFASIPFLFFIGTLLCNITTAIIAFLCGNTLFNNQRSGLLAATFIMTLPTVAMGSDLVLYSSLFTPTTLVFPLVLLSFYFFLQKKILYSILITGIVSVFHVLIGFEFGVLFLSISLLIDIIQKKNWGFIARKSGLFFLIFLFLLPNLIPYFQNNHTIEKSEFINILAHYRHPHHYILSEILTLKEFLKFIGFSVVFFIVYSRWFQRSSNSYHKISTLILFAFLAVSIVLNWIFIELLPSKLFTSLQLLRLLNIAKFIFLLLTADYLIKSIEQKMYDLRFFLSGLIIVLLIIFSGISILKVFVSLSLFVLLMVFTIRSYRVLATSVFVTIVTTIIIANNINHVKLTKYQKSYFSTSSNSIQSDLTEFILKNTMQQSVLLVPHDFGFIRTEAQRAIVVDFKAFPFQDKAMLEWYKRIKDCYGLNKQNFEQYYKTLNDEKIIALKNLYAFDYAILHQETVSKFPVIFSNSEYKIIDLTSYDQ</sequence>
<evidence type="ECO:0000313" key="4">
    <source>
        <dbReference type="Proteomes" id="UP001597508"/>
    </source>
</evidence>
<dbReference type="EMBL" id="JBHULH010000001">
    <property type="protein sequence ID" value="MFD2566332.1"/>
    <property type="molecule type" value="Genomic_DNA"/>
</dbReference>
<feature type="transmembrane region" description="Helical" evidence="1">
    <location>
        <begin position="12"/>
        <end position="30"/>
    </location>
</feature>
<keyword evidence="1" id="KW-1133">Transmembrane helix</keyword>
<feature type="transmembrane region" description="Helical" evidence="1">
    <location>
        <begin position="267"/>
        <end position="288"/>
    </location>
</feature>
<feature type="transmembrane region" description="Helical" evidence="1">
    <location>
        <begin position="339"/>
        <end position="360"/>
    </location>
</feature>
<dbReference type="Proteomes" id="UP001597508">
    <property type="component" value="Unassembled WGS sequence"/>
</dbReference>
<proteinExistence type="predicted"/>
<feature type="transmembrane region" description="Helical" evidence="1">
    <location>
        <begin position="237"/>
        <end position="255"/>
    </location>
</feature>
<keyword evidence="4" id="KW-1185">Reference proteome</keyword>
<dbReference type="InterPro" id="IPR046477">
    <property type="entry name" value="DUF6798"/>
</dbReference>
<feature type="domain" description="DUF6798" evidence="2">
    <location>
        <begin position="383"/>
        <end position="438"/>
    </location>
</feature>
<dbReference type="RefSeq" id="WP_379665040.1">
    <property type="nucleotide sequence ID" value="NZ_JBHULH010000001.1"/>
</dbReference>
<feature type="transmembrane region" description="Helical" evidence="1">
    <location>
        <begin position="109"/>
        <end position="142"/>
    </location>
</feature>
<organism evidence="3 4">
    <name type="scientific">Pseudotenacibaculum haliotis</name>
    <dbReference type="NCBI Taxonomy" id="1862138"/>
    <lineage>
        <taxon>Bacteria</taxon>
        <taxon>Pseudomonadati</taxon>
        <taxon>Bacteroidota</taxon>
        <taxon>Flavobacteriia</taxon>
        <taxon>Flavobacteriales</taxon>
        <taxon>Flavobacteriaceae</taxon>
        <taxon>Pseudotenacibaculum</taxon>
    </lineage>
</organism>
<evidence type="ECO:0000313" key="3">
    <source>
        <dbReference type="EMBL" id="MFD2566332.1"/>
    </source>
</evidence>
<evidence type="ECO:0000259" key="2">
    <source>
        <dbReference type="Pfam" id="PF20604"/>
    </source>
</evidence>
<gene>
    <name evidence="3" type="ORF">ACFSRZ_03040</name>
</gene>
<feature type="transmembrane region" description="Helical" evidence="1">
    <location>
        <begin position="84"/>
        <end position="103"/>
    </location>
</feature>
<comment type="caution">
    <text evidence="3">The sequence shown here is derived from an EMBL/GenBank/DDBJ whole genome shotgun (WGS) entry which is preliminary data.</text>
</comment>
<evidence type="ECO:0000256" key="1">
    <source>
        <dbReference type="SAM" id="Phobius"/>
    </source>
</evidence>
<accession>A0ABW5LSI5</accession>
<reference evidence="4" key="1">
    <citation type="journal article" date="2019" name="Int. J. Syst. Evol. Microbiol.">
        <title>The Global Catalogue of Microorganisms (GCM) 10K type strain sequencing project: providing services to taxonomists for standard genome sequencing and annotation.</title>
        <authorList>
            <consortium name="The Broad Institute Genomics Platform"/>
            <consortium name="The Broad Institute Genome Sequencing Center for Infectious Disease"/>
            <person name="Wu L."/>
            <person name="Ma J."/>
        </authorList>
    </citation>
    <scope>NUCLEOTIDE SEQUENCE [LARGE SCALE GENOMIC DNA]</scope>
    <source>
        <strain evidence="4">KCTC 52127</strain>
    </source>
</reference>
<feature type="transmembrane region" description="Helical" evidence="1">
    <location>
        <begin position="207"/>
        <end position="225"/>
    </location>
</feature>
<keyword evidence="1" id="KW-0812">Transmembrane</keyword>
<name>A0ABW5LSI5_9FLAO</name>
<feature type="transmembrane region" description="Helical" evidence="1">
    <location>
        <begin position="35"/>
        <end position="53"/>
    </location>
</feature>
<feature type="transmembrane region" description="Helical" evidence="1">
    <location>
        <begin position="300"/>
        <end position="333"/>
    </location>
</feature>
<feature type="transmembrane region" description="Helical" evidence="1">
    <location>
        <begin position="154"/>
        <end position="172"/>
    </location>
</feature>
<keyword evidence="1" id="KW-0472">Membrane</keyword>
<dbReference type="Pfam" id="PF20604">
    <property type="entry name" value="DUF6798"/>
    <property type="match status" value="1"/>
</dbReference>
<protein>
    <submittedName>
        <fullName evidence="3">DUF6798 domain-containing protein</fullName>
    </submittedName>
</protein>